<dbReference type="GO" id="GO:0004175">
    <property type="term" value="F:endopeptidase activity"/>
    <property type="evidence" value="ECO:0007669"/>
    <property type="project" value="TreeGrafter"/>
</dbReference>
<protein>
    <recommendedName>
        <fullName evidence="1">Tail specific protease domain-containing protein</fullName>
    </recommendedName>
</protein>
<dbReference type="GO" id="GO:0007165">
    <property type="term" value="P:signal transduction"/>
    <property type="evidence" value="ECO:0007669"/>
    <property type="project" value="TreeGrafter"/>
</dbReference>
<name>A0A7X9RUJ6_9BACT</name>
<dbReference type="CDD" id="cd07561">
    <property type="entry name" value="Peptidase_S41_CPP_like"/>
    <property type="match status" value="1"/>
</dbReference>
<dbReference type="AlphaFoldDB" id="A0A7X9RUJ6"/>
<sequence length="457" mass="50787">MKKLVLLFIVVSLFGCQDQSDPGGSSNPFQDKVYLKGLMNAWYLWNDDLSDIDVNNYATQDEMLASLRVEQDKWSLIQDKAEYDAYYGSGQITNGEEGVHGIYMHYATAEDLYIRFSYPGSKAYEAGLRRGTKINKINGLTVSDANSDAINSSLGENLQGVENTFEITIPPVTKYVNGQKSEVSPARDTTITIAKEELIVKPVLLSEVIELPGGKKVGHLVFKSFIETAEEALANAFAEFKSKGVTELVLDLRYNGGGRVNIASQIAGFVAPSSAGGKELFKYQHNELQSSEHDESREIELMESNLDLQRIFIFSEGGTASSSELVINSLKPYMDVQLIGENTYGKPVGSYAFVNENNNAYIYSIISLRILNAAGEGNYFNGIPVDLQVNDDVMYNWADVNEPMLYQALYKIENGTYDNQVVASARMSQIDLEYKNKSFKKGEAKEEAFNTIMVLKK</sequence>
<dbReference type="Pfam" id="PF18294">
    <property type="entry name" value="Pept_S41_N"/>
    <property type="match status" value="1"/>
</dbReference>
<feature type="domain" description="Tail specific protease" evidence="1">
    <location>
        <begin position="186"/>
        <end position="390"/>
    </location>
</feature>
<accession>A0A7X9RUJ6</accession>
<dbReference type="InterPro" id="IPR005151">
    <property type="entry name" value="Tail-specific_protease"/>
</dbReference>
<gene>
    <name evidence="2" type="ORF">HHU12_13440</name>
</gene>
<dbReference type="GO" id="GO:0030288">
    <property type="term" value="C:outer membrane-bounded periplasmic space"/>
    <property type="evidence" value="ECO:0007669"/>
    <property type="project" value="TreeGrafter"/>
</dbReference>
<dbReference type="PANTHER" id="PTHR32060">
    <property type="entry name" value="TAIL-SPECIFIC PROTEASE"/>
    <property type="match status" value="1"/>
</dbReference>
<comment type="caution">
    <text evidence="2">The sequence shown here is derived from an EMBL/GenBank/DDBJ whole genome shotgun (WGS) entry which is preliminary data.</text>
</comment>
<dbReference type="Proteomes" id="UP000576082">
    <property type="component" value="Unassembled WGS sequence"/>
</dbReference>
<reference evidence="2 3" key="1">
    <citation type="submission" date="2020-04" db="EMBL/GenBank/DDBJ databases">
        <title>Flammeovirga sp. SR4, a novel species isolated from seawater.</title>
        <authorList>
            <person name="Wang X."/>
        </authorList>
    </citation>
    <scope>NUCLEOTIDE SEQUENCE [LARGE SCALE GENOMIC DNA]</scope>
    <source>
        <strain evidence="2 3">ATCC 23126</strain>
    </source>
</reference>
<dbReference type="Pfam" id="PF03572">
    <property type="entry name" value="Peptidase_S41"/>
    <property type="match status" value="1"/>
</dbReference>
<dbReference type="Gene3D" id="3.30.750.170">
    <property type="match status" value="1"/>
</dbReference>
<dbReference type="InterPro" id="IPR036034">
    <property type="entry name" value="PDZ_sf"/>
</dbReference>
<proteinExistence type="predicted"/>
<organism evidence="2 3">
    <name type="scientific">Flammeovirga aprica JL-4</name>
    <dbReference type="NCBI Taxonomy" id="694437"/>
    <lineage>
        <taxon>Bacteria</taxon>
        <taxon>Pseudomonadati</taxon>
        <taxon>Bacteroidota</taxon>
        <taxon>Cytophagia</taxon>
        <taxon>Cytophagales</taxon>
        <taxon>Flammeovirgaceae</taxon>
        <taxon>Flammeovirga</taxon>
    </lineage>
</organism>
<dbReference type="Gene3D" id="2.30.42.10">
    <property type="match status" value="1"/>
</dbReference>
<dbReference type="GO" id="GO:0006508">
    <property type="term" value="P:proteolysis"/>
    <property type="evidence" value="ECO:0007669"/>
    <property type="project" value="InterPro"/>
</dbReference>
<evidence type="ECO:0000259" key="1">
    <source>
        <dbReference type="SMART" id="SM00245"/>
    </source>
</evidence>
<dbReference type="RefSeq" id="WP_169657258.1">
    <property type="nucleotide sequence ID" value="NZ_JABANE010000032.1"/>
</dbReference>
<dbReference type="GO" id="GO:0008236">
    <property type="term" value="F:serine-type peptidase activity"/>
    <property type="evidence" value="ECO:0007669"/>
    <property type="project" value="InterPro"/>
</dbReference>
<dbReference type="PANTHER" id="PTHR32060:SF30">
    <property type="entry name" value="CARBOXY-TERMINAL PROCESSING PROTEASE CTPA"/>
    <property type="match status" value="1"/>
</dbReference>
<dbReference type="InterPro" id="IPR041613">
    <property type="entry name" value="Pept_S41_N"/>
</dbReference>
<dbReference type="EMBL" id="JABANE010000032">
    <property type="protein sequence ID" value="NME68971.1"/>
    <property type="molecule type" value="Genomic_DNA"/>
</dbReference>
<dbReference type="SUPFAM" id="SSF50156">
    <property type="entry name" value="PDZ domain-like"/>
    <property type="match status" value="1"/>
</dbReference>
<dbReference type="SUPFAM" id="SSF52096">
    <property type="entry name" value="ClpP/crotonase"/>
    <property type="match status" value="1"/>
</dbReference>
<dbReference type="SMART" id="SM00245">
    <property type="entry name" value="TSPc"/>
    <property type="match status" value="1"/>
</dbReference>
<dbReference type="PROSITE" id="PS51257">
    <property type="entry name" value="PROKAR_LIPOPROTEIN"/>
    <property type="match status" value="1"/>
</dbReference>
<dbReference type="Gene3D" id="3.90.226.10">
    <property type="entry name" value="2-enoyl-CoA Hydratase, Chain A, domain 1"/>
    <property type="match status" value="1"/>
</dbReference>
<evidence type="ECO:0000313" key="3">
    <source>
        <dbReference type="Proteomes" id="UP000576082"/>
    </source>
</evidence>
<dbReference type="InterPro" id="IPR029045">
    <property type="entry name" value="ClpP/crotonase-like_dom_sf"/>
</dbReference>
<keyword evidence="3" id="KW-1185">Reference proteome</keyword>
<evidence type="ECO:0000313" key="2">
    <source>
        <dbReference type="EMBL" id="NME68971.1"/>
    </source>
</evidence>